<accession>A0A370NQ64</accession>
<dbReference type="Proteomes" id="UP000255165">
    <property type="component" value="Unassembled WGS sequence"/>
</dbReference>
<keyword evidence="5" id="KW-1185">Reference proteome</keyword>
<evidence type="ECO:0000313" key="5">
    <source>
        <dbReference type="Proteomes" id="UP000255165"/>
    </source>
</evidence>
<comment type="caution">
    <text evidence="4">The sequence shown here is derived from an EMBL/GenBank/DDBJ whole genome shotgun (WGS) entry which is preliminary data.</text>
</comment>
<dbReference type="PANTHER" id="PTHR44591">
    <property type="entry name" value="STRESS RESPONSE REGULATOR PROTEIN 1"/>
    <property type="match status" value="1"/>
</dbReference>
<dbReference type="GO" id="GO:0000160">
    <property type="term" value="P:phosphorelay signal transduction system"/>
    <property type="evidence" value="ECO:0007669"/>
    <property type="project" value="InterPro"/>
</dbReference>
<evidence type="ECO:0000256" key="1">
    <source>
        <dbReference type="ARBA" id="ARBA00022553"/>
    </source>
</evidence>
<proteinExistence type="predicted"/>
<dbReference type="EMBL" id="QKWJ01000037">
    <property type="protein sequence ID" value="RDK07663.1"/>
    <property type="molecule type" value="Genomic_DNA"/>
</dbReference>
<gene>
    <name evidence="4" type="ORF">DN412_24815</name>
</gene>
<feature type="domain" description="Response regulatory" evidence="3">
    <location>
        <begin position="7"/>
        <end position="122"/>
    </location>
</feature>
<evidence type="ECO:0000259" key="3">
    <source>
        <dbReference type="PROSITE" id="PS50110"/>
    </source>
</evidence>
<dbReference type="SUPFAM" id="SSF52172">
    <property type="entry name" value="CheY-like"/>
    <property type="match status" value="1"/>
</dbReference>
<dbReference type="PANTHER" id="PTHR44591:SF25">
    <property type="entry name" value="CHEMOTAXIS TWO-COMPONENT RESPONSE REGULATOR"/>
    <property type="match status" value="1"/>
</dbReference>
<dbReference type="InterPro" id="IPR011006">
    <property type="entry name" value="CheY-like_superfamily"/>
</dbReference>
<evidence type="ECO:0000313" key="4">
    <source>
        <dbReference type="EMBL" id="RDK07663.1"/>
    </source>
</evidence>
<dbReference type="Gene3D" id="3.40.50.2300">
    <property type="match status" value="1"/>
</dbReference>
<organism evidence="4 5">
    <name type="scientific">Cupriavidus lacunae</name>
    <dbReference type="NCBI Taxonomy" id="2666307"/>
    <lineage>
        <taxon>Bacteria</taxon>
        <taxon>Pseudomonadati</taxon>
        <taxon>Pseudomonadota</taxon>
        <taxon>Betaproteobacteria</taxon>
        <taxon>Burkholderiales</taxon>
        <taxon>Burkholderiaceae</taxon>
        <taxon>Cupriavidus</taxon>
    </lineage>
</organism>
<sequence length="124" mass="13170">MGSTGQFVVVVDDDKSVARAISRLLRAAGITVDTFTSGTAFLDQILSQPAYLPGCVILDVSMPGVDGLEVQRRLAGIPLPIIFITAHDVPEARDKALSAGAIGYLRKPFNTSQLIELVRSVMSA</sequence>
<dbReference type="AlphaFoldDB" id="A0A370NQ64"/>
<reference evidence="5" key="1">
    <citation type="submission" date="2018-06" db="EMBL/GenBank/DDBJ databases">
        <authorList>
            <person name="Feng T."/>
            <person name="Jeon C.O."/>
        </authorList>
    </citation>
    <scope>NUCLEOTIDE SEQUENCE [LARGE SCALE GENOMIC DNA]</scope>
    <source>
        <strain evidence="5">S23</strain>
    </source>
</reference>
<name>A0A370NQ64_9BURK</name>
<evidence type="ECO:0000256" key="2">
    <source>
        <dbReference type="PROSITE-ProRule" id="PRU00169"/>
    </source>
</evidence>
<dbReference type="SMART" id="SM00448">
    <property type="entry name" value="REC"/>
    <property type="match status" value="1"/>
</dbReference>
<feature type="modified residue" description="4-aspartylphosphate" evidence="2">
    <location>
        <position position="59"/>
    </location>
</feature>
<keyword evidence="1 2" id="KW-0597">Phosphoprotein</keyword>
<dbReference type="Pfam" id="PF00072">
    <property type="entry name" value="Response_reg"/>
    <property type="match status" value="1"/>
</dbReference>
<dbReference type="PROSITE" id="PS50110">
    <property type="entry name" value="RESPONSE_REGULATORY"/>
    <property type="match status" value="1"/>
</dbReference>
<dbReference type="InterPro" id="IPR050595">
    <property type="entry name" value="Bact_response_regulator"/>
</dbReference>
<dbReference type="InterPro" id="IPR001789">
    <property type="entry name" value="Sig_transdc_resp-reg_receiver"/>
</dbReference>
<protein>
    <submittedName>
        <fullName evidence="4">Response regulator</fullName>
    </submittedName>
</protein>